<dbReference type="PROSITE" id="PS51257">
    <property type="entry name" value="PROKAR_LIPOPROTEIN"/>
    <property type="match status" value="1"/>
</dbReference>
<dbReference type="PANTHER" id="PTHR46623">
    <property type="entry name" value="CARBOXYMETHYLENEBUTENOLIDASE-RELATED"/>
    <property type="match status" value="1"/>
</dbReference>
<dbReference type="GO" id="GO:0016787">
    <property type="term" value="F:hydrolase activity"/>
    <property type="evidence" value="ECO:0007669"/>
    <property type="project" value="UniProtKB-KW"/>
</dbReference>
<dbReference type="InterPro" id="IPR029058">
    <property type="entry name" value="AB_hydrolase_fold"/>
</dbReference>
<dbReference type="AlphaFoldDB" id="A0A9Q3XD02"/>
<name>A0A9Q3XD02_9SPHN</name>
<dbReference type="Proteomes" id="UP000824927">
    <property type="component" value="Unassembled WGS sequence"/>
</dbReference>
<dbReference type="RefSeq" id="WP_222405488.1">
    <property type="nucleotide sequence ID" value="NZ_JAHVKP010000001.1"/>
</dbReference>
<dbReference type="SUPFAM" id="SSF53474">
    <property type="entry name" value="alpha/beta-Hydrolases"/>
    <property type="match status" value="1"/>
</dbReference>
<evidence type="ECO:0000313" key="2">
    <source>
        <dbReference type="EMBL" id="MBY6218783.1"/>
    </source>
</evidence>
<protein>
    <submittedName>
        <fullName evidence="2">Dienelactone hydrolase family protein</fullName>
    </submittedName>
</protein>
<evidence type="ECO:0000259" key="1">
    <source>
        <dbReference type="Pfam" id="PF01738"/>
    </source>
</evidence>
<dbReference type="InterPro" id="IPR051049">
    <property type="entry name" value="Dienelactone_hydrolase-like"/>
</dbReference>
<comment type="caution">
    <text evidence="2">The sequence shown here is derived from an EMBL/GenBank/DDBJ whole genome shotgun (WGS) entry which is preliminary data.</text>
</comment>
<dbReference type="EMBL" id="JAHVKP010000001">
    <property type="protein sequence ID" value="MBY6218783.1"/>
    <property type="molecule type" value="Genomic_DNA"/>
</dbReference>
<organism evidence="2 3">
    <name type="scientific">Qipengyuania aquimaris</name>
    <dbReference type="NCBI Taxonomy" id="255984"/>
    <lineage>
        <taxon>Bacteria</taxon>
        <taxon>Pseudomonadati</taxon>
        <taxon>Pseudomonadota</taxon>
        <taxon>Alphaproteobacteria</taxon>
        <taxon>Sphingomonadales</taxon>
        <taxon>Erythrobacteraceae</taxon>
        <taxon>Qipengyuania</taxon>
    </lineage>
</organism>
<accession>A0A9Q3XD02</accession>
<keyword evidence="2" id="KW-0378">Hydrolase</keyword>
<feature type="domain" description="Dienelactone hydrolase" evidence="1">
    <location>
        <begin position="73"/>
        <end position="286"/>
    </location>
</feature>
<dbReference type="PANTHER" id="PTHR46623:SF10">
    <property type="entry name" value="CARBOXYMETHYLENEBUTENOLIDASE HOMOLOG"/>
    <property type="match status" value="1"/>
</dbReference>
<dbReference type="Gene3D" id="3.40.50.1820">
    <property type="entry name" value="alpha/beta hydrolase"/>
    <property type="match status" value="1"/>
</dbReference>
<gene>
    <name evidence="2" type="ORF">KUV31_10585</name>
</gene>
<evidence type="ECO:0000313" key="3">
    <source>
        <dbReference type="Proteomes" id="UP000824927"/>
    </source>
</evidence>
<dbReference type="InterPro" id="IPR002925">
    <property type="entry name" value="Dienelactn_hydro"/>
</dbReference>
<sequence length="288" mass="31295">MCNERHLERWGKMELNRRTFGAGAIAGMAAACAPMEDDTMASADPQKVSMREVSFPTGEGTLDGEFYTVGDTARPGVIFWPDIAGIRPAKREMATRLAKAGYAVLLANPYYRDVAGQQFEDFASFAAAGGFQKVRPWRSKFTAETKRRDNAAAAGWLMEQAEVAKNRGIGVQGYCMTGGHALYGPWSEDWITAGASFHGGGLVTDSETSPHRILQDDAHYLVAISQDDDAEAPTHAGILREAGKDTAGAEVEVYAADHGFCVLDSPSYNRDEAERAWARLLATYEEAL</sequence>
<proteinExistence type="predicted"/>
<dbReference type="Pfam" id="PF01738">
    <property type="entry name" value="DLH"/>
    <property type="match status" value="1"/>
</dbReference>
<reference evidence="2" key="1">
    <citation type="submission" date="2021-06" db="EMBL/GenBank/DDBJ databases">
        <title>50 bacteria genomes isolated from Dapeng, Shenzhen, China.</title>
        <authorList>
            <person name="Zheng W."/>
            <person name="Yu S."/>
            <person name="Huang Y."/>
        </authorList>
    </citation>
    <scope>NUCLEOTIDE SEQUENCE</scope>
    <source>
        <strain evidence="2">DP4N28-2</strain>
    </source>
</reference>